<dbReference type="InterPro" id="IPR029044">
    <property type="entry name" value="Nucleotide-diphossugar_trans"/>
</dbReference>
<dbReference type="GO" id="GO:0016757">
    <property type="term" value="F:glycosyltransferase activity"/>
    <property type="evidence" value="ECO:0007669"/>
    <property type="project" value="UniProtKB-KW"/>
</dbReference>
<accession>G8LIU6</accession>
<dbReference type="InterPro" id="IPR001173">
    <property type="entry name" value="Glyco_trans_2-like"/>
</dbReference>
<evidence type="ECO:0000256" key="3">
    <source>
        <dbReference type="ARBA" id="ARBA00022679"/>
    </source>
</evidence>
<evidence type="ECO:0000313" key="5">
    <source>
        <dbReference type="EMBL" id="AEW74387.1"/>
    </source>
</evidence>
<dbReference type="KEGG" id="eec:EcWSU1_02959"/>
<keyword evidence="2" id="KW-0328">Glycosyltransferase</keyword>
<gene>
    <name evidence="5" type="ORF">EcWSU1_02959</name>
</gene>
<reference evidence="5 6" key="1">
    <citation type="journal article" date="2011" name="Stand. Genomic Sci.">
        <title>Complete genome of the onion pathogen Enterobacter cloacae EcWSU1.</title>
        <authorList>
            <person name="Humann J.L."/>
            <person name="Wildung M."/>
            <person name="Cheng C.H."/>
            <person name="Lee T."/>
            <person name="Stewart J.E."/>
            <person name="Drew J.C."/>
            <person name="Triplett E.W."/>
            <person name="Main D."/>
            <person name="Schroeder B.K."/>
        </authorList>
    </citation>
    <scope>NUCLEOTIDE SEQUENCE [LARGE SCALE GENOMIC DNA]</scope>
    <source>
        <strain evidence="5 6">EcWSU1</strain>
    </source>
</reference>
<dbReference type="AlphaFoldDB" id="G8LIU6"/>
<evidence type="ECO:0000256" key="2">
    <source>
        <dbReference type="ARBA" id="ARBA00022676"/>
    </source>
</evidence>
<dbReference type="Gene3D" id="3.90.550.10">
    <property type="entry name" value="Spore Coat Polysaccharide Biosynthesis Protein SpsA, Chain A"/>
    <property type="match status" value="1"/>
</dbReference>
<dbReference type="PANTHER" id="PTHR43179:SF12">
    <property type="entry name" value="GALACTOFURANOSYLTRANSFERASE GLFT2"/>
    <property type="match status" value="1"/>
</dbReference>
<proteinExistence type="inferred from homology"/>
<evidence type="ECO:0000313" key="6">
    <source>
        <dbReference type="Proteomes" id="UP000007838"/>
    </source>
</evidence>
<protein>
    <submittedName>
        <fullName evidence="5">Glycosyltransferase</fullName>
    </submittedName>
</protein>
<feature type="domain" description="Glycosyltransferase 2-like" evidence="4">
    <location>
        <begin position="95"/>
        <end position="227"/>
    </location>
</feature>
<dbReference type="HOGENOM" id="CLU_023845_4_1_6"/>
<evidence type="ECO:0000256" key="1">
    <source>
        <dbReference type="ARBA" id="ARBA00006739"/>
    </source>
</evidence>
<organism evidence="5 6">
    <name type="scientific">Enterobacter ludwigii</name>
    <dbReference type="NCBI Taxonomy" id="299767"/>
    <lineage>
        <taxon>Bacteria</taxon>
        <taxon>Pseudomonadati</taxon>
        <taxon>Pseudomonadota</taxon>
        <taxon>Gammaproteobacteria</taxon>
        <taxon>Enterobacterales</taxon>
        <taxon>Enterobacteriaceae</taxon>
        <taxon>Enterobacter</taxon>
        <taxon>Enterobacter cloacae complex</taxon>
    </lineage>
</organism>
<keyword evidence="3 5" id="KW-0808">Transferase</keyword>
<dbReference type="eggNOG" id="COG1216">
    <property type="taxonomic scope" value="Bacteria"/>
</dbReference>
<dbReference type="EMBL" id="CP002886">
    <property type="protein sequence ID" value="AEW74387.1"/>
    <property type="molecule type" value="Genomic_DNA"/>
</dbReference>
<dbReference type="SUPFAM" id="SSF53448">
    <property type="entry name" value="Nucleotide-diphospho-sugar transferases"/>
    <property type="match status" value="1"/>
</dbReference>
<name>G8LIU6_9ENTR</name>
<dbReference type="Proteomes" id="UP000007838">
    <property type="component" value="Chromosome"/>
</dbReference>
<evidence type="ECO:0000259" key="4">
    <source>
        <dbReference type="Pfam" id="PF00535"/>
    </source>
</evidence>
<dbReference type="Pfam" id="PF00535">
    <property type="entry name" value="Glycos_transf_2"/>
    <property type="match status" value="1"/>
</dbReference>
<comment type="similarity">
    <text evidence="1">Belongs to the glycosyltransferase 2 family.</text>
</comment>
<dbReference type="PANTHER" id="PTHR43179">
    <property type="entry name" value="RHAMNOSYLTRANSFERASE WBBL"/>
    <property type="match status" value="1"/>
</dbReference>
<sequence length="359" mass="41890">MKRQYTYLFYQFSFQDLKVENNCATIILNWNGSSDTIACIESMNNLEGTTTDLVVIDNDSTPEQFNVLSNYFENYDLCAEIPAMTMENDVVFTSIKKFQKDDKVIYLICAETNYGFSKSCNAGAYLAALFKYKYVLFLNNDTEVEPDFLNILINDLEKDAILLTVIPQIRYFYNKDIIWNCGGTISKYGNRKYYYANSISQETKNKENLFEISFATGCCILFRTKEFIDIGMFTERFFFGEEDIELSLRLLKMNKIIKCDLNSLIYHKVGASIKGDRVKILRKAYIHYLNRLVNMKTFLGLKWWIWMIPSMLKIMVNIIRLNKVSFSEFISFVYSIFIDALKCNSVGKNKFEQILKNGF</sequence>